<comment type="caution">
    <text evidence="1">The sequence shown here is derived from an EMBL/GenBank/DDBJ whole genome shotgun (WGS) entry which is preliminary data.</text>
</comment>
<dbReference type="AlphaFoldDB" id="A0A084A904"/>
<accession>A0A084A904</accession>
<protein>
    <submittedName>
        <fullName evidence="1">Uncharacterized protein</fullName>
    </submittedName>
</protein>
<dbReference type="Proteomes" id="UP000028401">
    <property type="component" value="Unassembled WGS sequence"/>
</dbReference>
<sequence>MTKYIYPNLKDNQKYLLKIIDGILTSNNISSEEKKLFLIAKSNIEKGRNFDPQISELISSLQYLVHSDDVLVFFEEARKIMQINPGTGGSPYGWSNFESK</sequence>
<dbReference type="EMBL" id="AZSI01000123">
    <property type="protein sequence ID" value="KEY61783.1"/>
    <property type="molecule type" value="Genomic_DNA"/>
</dbReference>
<gene>
    <name evidence="1" type="ORF">U725_02083</name>
</gene>
<evidence type="ECO:0000313" key="1">
    <source>
        <dbReference type="EMBL" id="KEY61783.1"/>
    </source>
</evidence>
<dbReference type="PATRIC" id="fig|1415168.3.peg.2151"/>
<evidence type="ECO:0000313" key="2">
    <source>
        <dbReference type="Proteomes" id="UP000028401"/>
    </source>
</evidence>
<organism evidence="1 2">
    <name type="scientific">Lactococcus cremoris subsp. cremoris GE214</name>
    <dbReference type="NCBI Taxonomy" id="1415168"/>
    <lineage>
        <taxon>Bacteria</taxon>
        <taxon>Bacillati</taxon>
        <taxon>Bacillota</taxon>
        <taxon>Bacilli</taxon>
        <taxon>Lactobacillales</taxon>
        <taxon>Streptococcaceae</taxon>
        <taxon>Lactococcus</taxon>
        <taxon>Lactococcus cremoris subsp. cremoris</taxon>
    </lineage>
</organism>
<proteinExistence type="predicted"/>
<name>A0A084A904_LACLC</name>
<reference evidence="1 2" key="1">
    <citation type="submission" date="2014-06" db="EMBL/GenBank/DDBJ databases">
        <title>Draft genome sequence of the putrescine producing strain Lactococcus lactis subsp cremoris GE214.</title>
        <authorList>
            <person name="Ladero V."/>
            <person name="Linares D.M."/>
            <person name="del Rio B."/>
            <person name="Mayo B."/>
            <person name="Martin M.C."/>
            <person name="Fernandez M."/>
            <person name="Alvarez M.A."/>
        </authorList>
    </citation>
    <scope>NUCLEOTIDE SEQUENCE [LARGE SCALE GENOMIC DNA]</scope>
    <source>
        <strain evidence="1 2">GE214</strain>
    </source>
</reference>
<dbReference type="RefSeq" id="WP_011834671.1">
    <property type="nucleotide sequence ID" value="NZ_AZSI01000123.1"/>
</dbReference>